<organism evidence="3 4">
    <name type="scientific">Acer yangbiense</name>
    <dbReference type="NCBI Taxonomy" id="1000413"/>
    <lineage>
        <taxon>Eukaryota</taxon>
        <taxon>Viridiplantae</taxon>
        <taxon>Streptophyta</taxon>
        <taxon>Embryophyta</taxon>
        <taxon>Tracheophyta</taxon>
        <taxon>Spermatophyta</taxon>
        <taxon>Magnoliopsida</taxon>
        <taxon>eudicotyledons</taxon>
        <taxon>Gunneridae</taxon>
        <taxon>Pentapetalae</taxon>
        <taxon>rosids</taxon>
        <taxon>malvids</taxon>
        <taxon>Sapindales</taxon>
        <taxon>Sapindaceae</taxon>
        <taxon>Hippocastanoideae</taxon>
        <taxon>Acereae</taxon>
        <taxon>Acer</taxon>
    </lineage>
</organism>
<dbReference type="PROSITE" id="PS50828">
    <property type="entry name" value="SMR"/>
    <property type="match status" value="1"/>
</dbReference>
<dbReference type="Pfam" id="PF08590">
    <property type="entry name" value="DUF1771"/>
    <property type="match status" value="1"/>
</dbReference>
<feature type="domain" description="Smr" evidence="2">
    <location>
        <begin position="325"/>
        <end position="442"/>
    </location>
</feature>
<dbReference type="SMART" id="SM01162">
    <property type="entry name" value="DUF1771"/>
    <property type="match status" value="1"/>
</dbReference>
<keyword evidence="4" id="KW-1185">Reference proteome</keyword>
<name>A0A5C7HTY6_9ROSI</name>
<dbReference type="Gene3D" id="3.30.1370.110">
    <property type="match status" value="1"/>
</dbReference>
<dbReference type="PANTHER" id="PTHR47812:SF2">
    <property type="entry name" value="SMR (SMALL MUTS RELATED) DOMAIN-CONTAINING PROTEIN"/>
    <property type="match status" value="1"/>
</dbReference>
<accession>A0A5C7HTY6</accession>
<protein>
    <recommendedName>
        <fullName evidence="2">Smr domain-containing protein</fullName>
    </recommendedName>
</protein>
<dbReference type="EMBL" id="VAHF01000006">
    <property type="protein sequence ID" value="TXG60189.1"/>
    <property type="molecule type" value="Genomic_DNA"/>
</dbReference>
<sequence length="446" mass="50220">MKTSQSRGKSPGWAAFALKQQKQSPETEVDNDPYPPIPSNLTSLRNREYIRRNTDFSVRPFSSVLPCSVDFQTSNENKNGQNPIPSDNSNSRGKNENTIIEENNHDLALKNLKMLHSWADNSLIEDIMSAVDNSIEKASTILEGMVPSSSSRETKETKIAELSSTAGYFLCDKKTDERFLVKKTLALTSEDSAKGKYRELTDVNASYEKKLSQLAIVNVSFGEKLSDNAADMKSILEHLCSIPVEPEWEEDDLYLSLRKDALKMMRSASQHSKSANNAFLRGDHFSANQHSLKAREEWLIADRLNSKAAKEILSIRNSENDMWKLDLHGLHAAEAVQALHKRLQKIEMQGPMNRSVSPNKVKAKKGMIHTSSVESFNCMDMEDVDKQRPSFRQIQTPLQVITGIGKHSRGQASLPTAVRSFLSENGYRFEEPRQGVISVRPKIRHK</sequence>
<dbReference type="SMART" id="SM00463">
    <property type="entry name" value="SMR"/>
    <property type="match status" value="1"/>
</dbReference>
<evidence type="ECO:0000313" key="4">
    <source>
        <dbReference type="Proteomes" id="UP000323000"/>
    </source>
</evidence>
<dbReference type="OrthoDB" id="3231855at2759"/>
<evidence type="ECO:0000259" key="2">
    <source>
        <dbReference type="PROSITE" id="PS50828"/>
    </source>
</evidence>
<evidence type="ECO:0000256" key="1">
    <source>
        <dbReference type="SAM" id="MobiDB-lite"/>
    </source>
</evidence>
<gene>
    <name evidence="3" type="ORF">EZV62_014762</name>
</gene>
<dbReference type="Proteomes" id="UP000323000">
    <property type="component" value="Chromosome 6"/>
</dbReference>
<evidence type="ECO:0000313" key="3">
    <source>
        <dbReference type="EMBL" id="TXG60189.1"/>
    </source>
</evidence>
<proteinExistence type="predicted"/>
<feature type="region of interest" description="Disordered" evidence="1">
    <location>
        <begin position="72"/>
        <end position="96"/>
    </location>
</feature>
<dbReference type="SUPFAM" id="SSF160443">
    <property type="entry name" value="SMR domain-like"/>
    <property type="match status" value="1"/>
</dbReference>
<dbReference type="InterPro" id="IPR002625">
    <property type="entry name" value="Smr_dom"/>
</dbReference>
<dbReference type="PANTHER" id="PTHR47812">
    <property type="entry name" value="SMR (SMALL MUTS RELATED) DOMAIN-CONTAINING PROTEIN"/>
    <property type="match status" value="1"/>
</dbReference>
<reference evidence="4" key="1">
    <citation type="journal article" date="2019" name="Gigascience">
        <title>De novo genome assembly of the endangered Acer yangbiense, a plant species with extremely small populations endemic to Yunnan Province, China.</title>
        <authorList>
            <person name="Yang J."/>
            <person name="Wariss H.M."/>
            <person name="Tao L."/>
            <person name="Zhang R."/>
            <person name="Yun Q."/>
            <person name="Hollingsworth P."/>
            <person name="Dao Z."/>
            <person name="Luo G."/>
            <person name="Guo H."/>
            <person name="Ma Y."/>
            <person name="Sun W."/>
        </authorList>
    </citation>
    <scope>NUCLEOTIDE SEQUENCE [LARGE SCALE GENOMIC DNA]</scope>
    <source>
        <strain evidence="4">cv. Malutang</strain>
    </source>
</reference>
<dbReference type="InterPro" id="IPR013899">
    <property type="entry name" value="DUF1771"/>
</dbReference>
<feature type="region of interest" description="Disordered" evidence="1">
    <location>
        <begin position="1"/>
        <end position="41"/>
    </location>
</feature>
<comment type="caution">
    <text evidence="3">The sequence shown here is derived from an EMBL/GenBank/DDBJ whole genome shotgun (WGS) entry which is preliminary data.</text>
</comment>
<dbReference type="InterPro" id="IPR036063">
    <property type="entry name" value="Smr_dom_sf"/>
</dbReference>
<dbReference type="AlphaFoldDB" id="A0A5C7HTY6"/>